<evidence type="ECO:0000256" key="3">
    <source>
        <dbReference type="ARBA" id="ARBA00023098"/>
    </source>
</evidence>
<evidence type="ECO:0000256" key="4">
    <source>
        <dbReference type="SAM" id="Phobius"/>
    </source>
</evidence>
<evidence type="ECO:0000256" key="2">
    <source>
        <dbReference type="ARBA" id="ARBA00022801"/>
    </source>
</evidence>
<evidence type="ECO:0000259" key="6">
    <source>
        <dbReference type="Pfam" id="PF22990"/>
    </source>
</evidence>
<dbReference type="GO" id="GO:0047372">
    <property type="term" value="F:monoacylglycerol lipase activity"/>
    <property type="evidence" value="ECO:0007669"/>
    <property type="project" value="TreeGrafter"/>
</dbReference>
<keyword evidence="3" id="KW-0443">Lipid metabolism</keyword>
<evidence type="ECO:0008006" key="9">
    <source>
        <dbReference type="Google" id="ProtNLM"/>
    </source>
</evidence>
<keyword evidence="8" id="KW-1185">Reference proteome</keyword>
<feature type="transmembrane region" description="Helical" evidence="4">
    <location>
        <begin position="43"/>
        <end position="66"/>
    </location>
</feature>
<evidence type="ECO:0000256" key="1">
    <source>
        <dbReference type="ARBA" id="ARBA00009709"/>
    </source>
</evidence>
<feature type="domain" description="AB hydrolase-1" evidence="5">
    <location>
        <begin position="254"/>
        <end position="355"/>
    </location>
</feature>
<accession>A0AAV2ASU0</accession>
<comment type="similarity">
    <text evidence="1">Belongs to the AB hydrolase superfamily. ABHD16 family.</text>
</comment>
<dbReference type="AlphaFoldDB" id="A0AAV2ASU0"/>
<protein>
    <recommendedName>
        <fullName evidence="9">Phosphatidylserine lipase ABHD16A</fullName>
    </recommendedName>
</protein>
<dbReference type="Proteomes" id="UP001497382">
    <property type="component" value="Unassembled WGS sequence"/>
</dbReference>
<dbReference type="SUPFAM" id="SSF53474">
    <property type="entry name" value="alpha/beta-Hydrolases"/>
    <property type="match status" value="1"/>
</dbReference>
<evidence type="ECO:0000259" key="5">
    <source>
        <dbReference type="Pfam" id="PF00561"/>
    </source>
</evidence>
<dbReference type="EMBL" id="CAXIEN010000212">
    <property type="protein sequence ID" value="CAL1287032.1"/>
    <property type="molecule type" value="Genomic_DNA"/>
</dbReference>
<organism evidence="7 8">
    <name type="scientific">Larinioides sclopetarius</name>
    <dbReference type="NCBI Taxonomy" id="280406"/>
    <lineage>
        <taxon>Eukaryota</taxon>
        <taxon>Metazoa</taxon>
        <taxon>Ecdysozoa</taxon>
        <taxon>Arthropoda</taxon>
        <taxon>Chelicerata</taxon>
        <taxon>Arachnida</taxon>
        <taxon>Araneae</taxon>
        <taxon>Araneomorphae</taxon>
        <taxon>Entelegynae</taxon>
        <taxon>Araneoidea</taxon>
        <taxon>Araneidae</taxon>
        <taxon>Larinioides</taxon>
    </lineage>
</organism>
<dbReference type="PANTHER" id="PTHR12277">
    <property type="entry name" value="ALPHA/BETA HYDROLASE DOMAIN-CONTAINING PROTEIN"/>
    <property type="match status" value="1"/>
</dbReference>
<dbReference type="GO" id="GO:0012505">
    <property type="term" value="C:endomembrane system"/>
    <property type="evidence" value="ECO:0007669"/>
    <property type="project" value="TreeGrafter"/>
</dbReference>
<feature type="domain" description="Phosphatidylserine Lipase ABHD16 N-terminal" evidence="6">
    <location>
        <begin position="3"/>
        <end position="135"/>
    </location>
</feature>
<reference evidence="7 8" key="1">
    <citation type="submission" date="2024-04" db="EMBL/GenBank/DDBJ databases">
        <authorList>
            <person name="Rising A."/>
            <person name="Reimegard J."/>
            <person name="Sonavane S."/>
            <person name="Akerstrom W."/>
            <person name="Nylinder S."/>
            <person name="Hedman E."/>
            <person name="Kallberg Y."/>
        </authorList>
    </citation>
    <scope>NUCLEOTIDE SEQUENCE [LARGE SCALE GENOMIC DNA]</scope>
</reference>
<sequence>MFTFIRCIFGPRLFRLYKNESNQGKDYVGNPIEHYSDGFVKTVFFSLSMAWSLGFYTSPLLASFMYRRGYFTTEGIVTLYRLSSTVGILLFLSMFIRGLGRMMNSDYLTFIASLDAFKQYRTRDLKYQIGQYDFDFREWPVDFRWNESTVDASKPKIYLSKAARGDGIFNKLMTLPCDILSYIAIHTFGRMMIYPGSIGLLNTFLSPILLKGRSKLIEEHNGERFKLLAEDGNEIDSMLVDRRNNPHFANGNILVICCEGNAGFYEYGITGTPIEAGYSVLGWNHPGFGYSTGVPFPSNELKAVDVVMQFALTKLGFKLENIVLYAWSIGGFSATWAAMNYPDIKGLVLDATFDDLVTLAIPRMPVSWKPLVVRTIRDHMNLNNAEQLCKYPGPVILIRRTKDEIISTKASRSIQTNRGNDLLIKLLEVRYPNLVNNETLWALKEWLAGDKNHQIINILGVLWSQQGVEEDLCNATIMSYIEENGPDFPLLIGEHMPADMKVQLVLYLADKYMIDYDSTHCVPLPGRVFRLPWEFSRLSINESSSEQQSHI</sequence>
<keyword evidence="4" id="KW-0472">Membrane</keyword>
<dbReference type="Gene3D" id="3.40.50.1820">
    <property type="entry name" value="alpha/beta hydrolase"/>
    <property type="match status" value="1"/>
</dbReference>
<name>A0AAV2ASU0_9ARAC</name>
<dbReference type="GO" id="GO:0004620">
    <property type="term" value="F:phospholipase activity"/>
    <property type="evidence" value="ECO:0007669"/>
    <property type="project" value="TreeGrafter"/>
</dbReference>
<keyword evidence="4" id="KW-1133">Transmembrane helix</keyword>
<keyword evidence="2" id="KW-0378">Hydrolase</keyword>
<feature type="transmembrane region" description="Helical" evidence="4">
    <location>
        <begin position="78"/>
        <end position="96"/>
    </location>
</feature>
<evidence type="ECO:0000313" key="8">
    <source>
        <dbReference type="Proteomes" id="UP001497382"/>
    </source>
</evidence>
<dbReference type="InterPro" id="IPR000073">
    <property type="entry name" value="AB_hydrolase_1"/>
</dbReference>
<dbReference type="Pfam" id="PF00561">
    <property type="entry name" value="Abhydrolase_1"/>
    <property type="match status" value="1"/>
</dbReference>
<comment type="caution">
    <text evidence="7">The sequence shown here is derived from an EMBL/GenBank/DDBJ whole genome shotgun (WGS) entry which is preliminary data.</text>
</comment>
<proteinExistence type="inferred from homology"/>
<dbReference type="GO" id="GO:0052651">
    <property type="term" value="P:monoacylglycerol catabolic process"/>
    <property type="evidence" value="ECO:0007669"/>
    <property type="project" value="TreeGrafter"/>
</dbReference>
<gene>
    <name evidence="7" type="ORF">LARSCL_LOCUS14585</name>
</gene>
<evidence type="ECO:0000313" key="7">
    <source>
        <dbReference type="EMBL" id="CAL1287032.1"/>
    </source>
</evidence>
<dbReference type="InterPro" id="IPR029058">
    <property type="entry name" value="AB_hydrolase_fold"/>
</dbReference>
<dbReference type="GO" id="GO:0006660">
    <property type="term" value="P:phosphatidylserine catabolic process"/>
    <property type="evidence" value="ECO:0007669"/>
    <property type="project" value="TreeGrafter"/>
</dbReference>
<dbReference type="FunFam" id="3.40.50.1820:FF:000074">
    <property type="entry name" value="Abhydrolase domain containing 16A"/>
    <property type="match status" value="1"/>
</dbReference>
<dbReference type="PANTHER" id="PTHR12277:SF72">
    <property type="entry name" value="BAT5L PROTEIN"/>
    <property type="match status" value="1"/>
</dbReference>
<dbReference type="InterPro" id="IPR054518">
    <property type="entry name" value="ABHD16_N"/>
</dbReference>
<keyword evidence="4" id="KW-0812">Transmembrane</keyword>
<dbReference type="Pfam" id="PF22990">
    <property type="entry name" value="ABHD16_N"/>
    <property type="match status" value="1"/>
</dbReference>